<proteinExistence type="predicted"/>
<dbReference type="InterPro" id="IPR009660">
    <property type="entry name" value="Phage_A500_Gp15"/>
</dbReference>
<name>A0A8S5RTE3_9CAUD</name>
<sequence length="224" mass="26370">MGESYACCHRRDGRWFRSRKNQTEPKSKTVYGQMGEKKALIYALPTSAEVNGKTYQIESDYRAVLDILAALSDKDLTAEERTIAVLEIFYPDFDDIPLSDYEEALRKCFRFIDHEQDQKEQKKQPTLMSWEQDFEMIVAPINRIAGCEIRALEYLHWYTFLSYYQEIGDCLFAHVVSIRDKKSRGKSLDKQEREFYRRNREIIDLKTNYTDAEKDILAAWGVSK</sequence>
<dbReference type="Pfam" id="PF06854">
    <property type="entry name" value="Phage_Gp15"/>
    <property type="match status" value="1"/>
</dbReference>
<evidence type="ECO:0000313" key="1">
    <source>
        <dbReference type="EMBL" id="DAE92618.1"/>
    </source>
</evidence>
<protein>
    <recommendedName>
        <fullName evidence="2">Bacteriophage Gp15 protein</fullName>
    </recommendedName>
</protein>
<dbReference type="EMBL" id="BK057805">
    <property type="protein sequence ID" value="DAE92618.1"/>
    <property type="molecule type" value="Genomic_DNA"/>
</dbReference>
<evidence type="ECO:0008006" key="2">
    <source>
        <dbReference type="Google" id="ProtNLM"/>
    </source>
</evidence>
<organism evidence="1">
    <name type="scientific">Siphoviridae sp. ctfHp48</name>
    <dbReference type="NCBI Taxonomy" id="2827583"/>
    <lineage>
        <taxon>Viruses</taxon>
        <taxon>Duplodnaviria</taxon>
        <taxon>Heunggongvirae</taxon>
        <taxon>Uroviricota</taxon>
        <taxon>Caudoviricetes</taxon>
    </lineage>
</organism>
<accession>A0A8S5RTE3</accession>
<reference evidence="1" key="1">
    <citation type="journal article" date="2021" name="Proc. Natl. Acad. Sci. U.S.A.">
        <title>A Catalog of Tens of Thousands of Viruses from Human Metagenomes Reveals Hidden Associations with Chronic Diseases.</title>
        <authorList>
            <person name="Tisza M.J."/>
            <person name="Buck C.B."/>
        </authorList>
    </citation>
    <scope>NUCLEOTIDE SEQUENCE</scope>
    <source>
        <strain evidence="1">CtfHp48</strain>
    </source>
</reference>